<evidence type="ECO:0000313" key="7">
    <source>
        <dbReference type="Proteomes" id="UP000008555"/>
    </source>
</evidence>
<accession>A9KDT0</accession>
<name>A9KDT0_COXBN</name>
<feature type="domain" description="HPr" evidence="5">
    <location>
        <begin position="1"/>
        <end position="88"/>
    </location>
</feature>
<proteinExistence type="inferred from homology"/>
<evidence type="ECO:0000259" key="5">
    <source>
        <dbReference type="PROSITE" id="PS51350"/>
    </source>
</evidence>
<dbReference type="Gene3D" id="3.30.1340.10">
    <property type="entry name" value="HPr-like"/>
    <property type="match status" value="1"/>
</dbReference>
<evidence type="ECO:0000256" key="3">
    <source>
        <dbReference type="ARBA" id="ARBA00022490"/>
    </source>
</evidence>
<evidence type="ECO:0000313" key="6">
    <source>
        <dbReference type="EMBL" id="ABS76788.1"/>
    </source>
</evidence>
<organism evidence="6 7">
    <name type="scientific">Coxiella burnetii (strain Dugway 5J108-111)</name>
    <dbReference type="NCBI Taxonomy" id="434922"/>
    <lineage>
        <taxon>Bacteria</taxon>
        <taxon>Pseudomonadati</taxon>
        <taxon>Pseudomonadota</taxon>
        <taxon>Gammaproteobacteria</taxon>
        <taxon>Legionellales</taxon>
        <taxon>Coxiellaceae</taxon>
        <taxon>Coxiella</taxon>
    </lineage>
</organism>
<dbReference type="EMBL" id="CP000733">
    <property type="protein sequence ID" value="ABS76788.1"/>
    <property type="molecule type" value="Genomic_DNA"/>
</dbReference>
<dbReference type="InterPro" id="IPR002114">
    <property type="entry name" value="PTS_HPr_Ser_P_site"/>
</dbReference>
<dbReference type="InterPro" id="IPR035895">
    <property type="entry name" value="HPr-like_sf"/>
</dbReference>
<dbReference type="PANTHER" id="PTHR33705">
    <property type="entry name" value="PHOSPHOCARRIER PROTEIN HPR"/>
    <property type="match status" value="1"/>
</dbReference>
<dbReference type="PROSITE" id="PS00589">
    <property type="entry name" value="PTS_HPR_SER"/>
    <property type="match status" value="1"/>
</dbReference>
<dbReference type="InterPro" id="IPR000032">
    <property type="entry name" value="HPr-like"/>
</dbReference>
<dbReference type="PROSITE" id="PS51350">
    <property type="entry name" value="PTS_HPR_DOM"/>
    <property type="match status" value="1"/>
</dbReference>
<dbReference type="Proteomes" id="UP000008555">
    <property type="component" value="Chromosome"/>
</dbReference>
<evidence type="ECO:0000256" key="2">
    <source>
        <dbReference type="ARBA" id="ARBA00010736"/>
    </source>
</evidence>
<sequence>MIQKRIKIINKLGLHARAAIKLTNLASRYQSETWVRFNDRKVNAKSLMCLMVLAANQGAEIELTVSGEDEKEAMEAIEKLINDKFGEEA</sequence>
<comment type="similarity">
    <text evidence="2">Belongs to the HPr family.</text>
</comment>
<dbReference type="InterPro" id="IPR050399">
    <property type="entry name" value="HPr"/>
</dbReference>
<dbReference type="CDD" id="cd00367">
    <property type="entry name" value="PTS-HPr_like"/>
    <property type="match status" value="1"/>
</dbReference>
<dbReference type="AlphaFoldDB" id="A9KDT0"/>
<dbReference type="GO" id="GO:0005737">
    <property type="term" value="C:cytoplasm"/>
    <property type="evidence" value="ECO:0007669"/>
    <property type="project" value="UniProtKB-SubCell"/>
</dbReference>
<dbReference type="Pfam" id="PF00381">
    <property type="entry name" value="PTS-HPr"/>
    <property type="match status" value="1"/>
</dbReference>
<dbReference type="HOGENOM" id="CLU_136230_2_2_6"/>
<evidence type="ECO:0000256" key="4">
    <source>
        <dbReference type="ARBA" id="ARBA00022683"/>
    </source>
</evidence>
<dbReference type="PANTHER" id="PTHR33705:SF2">
    <property type="entry name" value="PHOSPHOCARRIER PROTEIN NPR"/>
    <property type="match status" value="1"/>
</dbReference>
<dbReference type="KEGG" id="cbd:CBUD_0756"/>
<dbReference type="GO" id="GO:0009401">
    <property type="term" value="P:phosphoenolpyruvate-dependent sugar phosphotransferase system"/>
    <property type="evidence" value="ECO:0007669"/>
    <property type="project" value="UniProtKB-KW"/>
</dbReference>
<gene>
    <name evidence="6" type="primary">ptsH</name>
    <name evidence="6" type="ordered locus">CBUD_0756</name>
</gene>
<dbReference type="PRINTS" id="PR00107">
    <property type="entry name" value="PHOSPHOCPHPR"/>
</dbReference>
<keyword evidence="3" id="KW-0963">Cytoplasm</keyword>
<keyword evidence="4" id="KW-0598">Phosphotransferase system</keyword>
<dbReference type="SUPFAM" id="SSF55594">
    <property type="entry name" value="HPr-like"/>
    <property type="match status" value="1"/>
</dbReference>
<evidence type="ECO:0000256" key="1">
    <source>
        <dbReference type="ARBA" id="ARBA00004496"/>
    </source>
</evidence>
<protein>
    <submittedName>
        <fullName evidence="6">Phosphocarrier protein HPr</fullName>
    </submittedName>
</protein>
<reference evidence="6 7" key="1">
    <citation type="journal article" date="2009" name="Infect. Immun.">
        <title>Comparative genomics reveal extensive transposon-mediated genomic plasticity and diversity among potential effector proteins within the genus Coxiella.</title>
        <authorList>
            <person name="Beare P.A."/>
            <person name="Unsworth N."/>
            <person name="Andoh M."/>
            <person name="Voth D.E."/>
            <person name="Omsland A."/>
            <person name="Gilk S.D."/>
            <person name="Williams K.P."/>
            <person name="Sobral B.W."/>
            <person name="Kupko J.J.III."/>
            <person name="Porcella S.F."/>
            <person name="Samuel J.E."/>
            <person name="Heinzen R.A."/>
        </authorList>
    </citation>
    <scope>NUCLEOTIDE SEQUENCE [LARGE SCALE GENOMIC DNA]</scope>
    <source>
        <strain evidence="6 7">Dugway 5J108-111</strain>
    </source>
</reference>
<dbReference type="RefSeq" id="WP_005771768.1">
    <property type="nucleotide sequence ID" value="NC_009727.1"/>
</dbReference>
<dbReference type="NCBIfam" id="TIGR01003">
    <property type="entry name" value="PTS_HPr_family"/>
    <property type="match status" value="1"/>
</dbReference>
<comment type="subcellular location">
    <subcellularLocation>
        <location evidence="1">Cytoplasm</location>
    </subcellularLocation>
</comment>